<evidence type="ECO:0000313" key="5">
    <source>
        <dbReference type="Proteomes" id="UP001371456"/>
    </source>
</evidence>
<dbReference type="PANTHER" id="PTHR10638:SF71">
    <property type="entry name" value="AMINE OXIDASE"/>
    <property type="match status" value="1"/>
</dbReference>
<evidence type="ECO:0000256" key="2">
    <source>
        <dbReference type="RuleBase" id="RU000672"/>
    </source>
</evidence>
<dbReference type="InterPro" id="IPR000269">
    <property type="entry name" value="Cu_amine_oxidase"/>
</dbReference>
<dbReference type="GO" id="GO:0048038">
    <property type="term" value="F:quinone binding"/>
    <property type="evidence" value="ECO:0007669"/>
    <property type="project" value="InterPro"/>
</dbReference>
<dbReference type="GO" id="GO:0008131">
    <property type="term" value="F:primary methylamine oxidase activity"/>
    <property type="evidence" value="ECO:0007669"/>
    <property type="project" value="InterPro"/>
</dbReference>
<gene>
    <name evidence="4" type="ORF">RDI58_007012</name>
</gene>
<accession>A0AAN8TTR3</accession>
<comment type="caution">
    <text evidence="4">The sequence shown here is derived from an EMBL/GenBank/DDBJ whole genome shotgun (WGS) entry which is preliminary data.</text>
</comment>
<sequence length="149" mass="17200">MWRHTQLAIPRKKIRKVRPEVSLVVRMVSTVGNYDYITDYEFKQRGAIKVTVGLTGLLEVRGSIYTHNDQIKEEVYDTLIAKNTLGAYQDHFFTYHLDLDVDGHENSFVKNNLKTRRAINKSSSRKSYWTIVSETTKTESDARIQLGSS</sequence>
<organism evidence="4 5">
    <name type="scientific">Solanum bulbocastanum</name>
    <name type="common">Wild potato</name>
    <dbReference type="NCBI Taxonomy" id="147425"/>
    <lineage>
        <taxon>Eukaryota</taxon>
        <taxon>Viridiplantae</taxon>
        <taxon>Streptophyta</taxon>
        <taxon>Embryophyta</taxon>
        <taxon>Tracheophyta</taxon>
        <taxon>Spermatophyta</taxon>
        <taxon>Magnoliopsida</taxon>
        <taxon>eudicotyledons</taxon>
        <taxon>Gunneridae</taxon>
        <taxon>Pentapetalae</taxon>
        <taxon>asterids</taxon>
        <taxon>lamiids</taxon>
        <taxon>Solanales</taxon>
        <taxon>Solanaceae</taxon>
        <taxon>Solanoideae</taxon>
        <taxon>Solaneae</taxon>
        <taxon>Solanum</taxon>
    </lineage>
</organism>
<reference evidence="4 5" key="1">
    <citation type="submission" date="2024-02" db="EMBL/GenBank/DDBJ databases">
        <title>de novo genome assembly of Solanum bulbocastanum strain 11H21.</title>
        <authorList>
            <person name="Hosaka A.J."/>
        </authorList>
    </citation>
    <scope>NUCLEOTIDE SEQUENCE [LARGE SCALE GENOMIC DNA]</scope>
    <source>
        <tissue evidence="4">Young leaves</tissue>
    </source>
</reference>
<keyword evidence="2" id="KW-0560">Oxidoreductase</keyword>
<dbReference type="PROSITE" id="PS01164">
    <property type="entry name" value="COPPER_AMINE_OXID_1"/>
    <property type="match status" value="1"/>
</dbReference>
<evidence type="ECO:0000256" key="1">
    <source>
        <dbReference type="PIRSR" id="PIRSR600269-51"/>
    </source>
</evidence>
<dbReference type="EC" id="1.4.3.-" evidence="2"/>
<dbReference type="Proteomes" id="UP001371456">
    <property type="component" value="Unassembled WGS sequence"/>
</dbReference>
<keyword evidence="2" id="KW-0479">Metal-binding</keyword>
<keyword evidence="2" id="KW-0186">Copper</keyword>
<name>A0AAN8TTR3_SOLBU</name>
<evidence type="ECO:0000313" key="4">
    <source>
        <dbReference type="EMBL" id="KAK6793559.1"/>
    </source>
</evidence>
<dbReference type="GO" id="GO:0009308">
    <property type="term" value="P:amine metabolic process"/>
    <property type="evidence" value="ECO:0007669"/>
    <property type="project" value="UniProtKB-UniRule"/>
</dbReference>
<dbReference type="GO" id="GO:0005507">
    <property type="term" value="F:copper ion binding"/>
    <property type="evidence" value="ECO:0007669"/>
    <property type="project" value="InterPro"/>
</dbReference>
<dbReference type="PANTHER" id="PTHR10638">
    <property type="entry name" value="COPPER AMINE OXIDASE"/>
    <property type="match status" value="1"/>
</dbReference>
<dbReference type="EMBL" id="JBANQN010000003">
    <property type="protein sequence ID" value="KAK6793559.1"/>
    <property type="molecule type" value="Genomic_DNA"/>
</dbReference>
<dbReference type="AlphaFoldDB" id="A0AAN8TTR3"/>
<dbReference type="Gene3D" id="2.70.98.20">
    <property type="entry name" value="Copper amine oxidase, catalytic domain"/>
    <property type="match status" value="1"/>
</dbReference>
<comment type="similarity">
    <text evidence="2">Belongs to the copper/topaquinone oxidase family.</text>
</comment>
<dbReference type="InterPro" id="IPR015798">
    <property type="entry name" value="Cu_amine_oxidase_C"/>
</dbReference>
<dbReference type="InterPro" id="IPR036460">
    <property type="entry name" value="Cu_amine_oxidase_C_sf"/>
</dbReference>
<feature type="domain" description="Copper amine oxidase catalytic" evidence="3">
    <location>
        <begin position="1"/>
        <end position="146"/>
    </location>
</feature>
<comment type="PTM">
    <text evidence="1 2">Topaquinone (TPQ) is generated by copper-dependent autoxidation of a specific tyrosyl residue.</text>
</comment>
<feature type="modified residue" description="2',4',5'-topaquinone" evidence="1">
    <location>
        <position position="34"/>
    </location>
</feature>
<keyword evidence="5" id="KW-1185">Reference proteome</keyword>
<keyword evidence="1 2" id="KW-0801">TPQ</keyword>
<comment type="cofactor">
    <cofactor evidence="2">
        <name>Cu cation</name>
        <dbReference type="ChEBI" id="CHEBI:23378"/>
    </cofactor>
    <text evidence="2">Contains 1 topaquinone per subunit.</text>
</comment>
<dbReference type="SUPFAM" id="SSF49998">
    <property type="entry name" value="Amine oxidase catalytic domain"/>
    <property type="match status" value="1"/>
</dbReference>
<protein>
    <recommendedName>
        <fullName evidence="2">Amine oxidase</fullName>
        <ecNumber evidence="2">1.4.3.-</ecNumber>
    </recommendedName>
</protein>
<evidence type="ECO:0000259" key="3">
    <source>
        <dbReference type="Pfam" id="PF01179"/>
    </source>
</evidence>
<proteinExistence type="inferred from homology"/>
<dbReference type="Pfam" id="PF01179">
    <property type="entry name" value="Cu_amine_oxid"/>
    <property type="match status" value="1"/>
</dbReference>
<dbReference type="InterPro" id="IPR049948">
    <property type="entry name" value="Cu_Am_ox_TPQ-bd"/>
</dbReference>